<evidence type="ECO:0000313" key="1">
    <source>
        <dbReference type="EMBL" id="RUT02477.1"/>
    </source>
</evidence>
<accession>A0A433V8T7</accession>
<dbReference type="EMBL" id="RSCL01000016">
    <property type="protein sequence ID" value="RUT02477.1"/>
    <property type="molecule type" value="Genomic_DNA"/>
</dbReference>
<reference evidence="1" key="2">
    <citation type="journal article" date="2019" name="Genome Biol. Evol.">
        <title>Day and night: Metabolic profiles and evolutionary relationships of six axenic non-marine cyanobacteria.</title>
        <authorList>
            <person name="Will S.E."/>
            <person name="Henke P."/>
            <person name="Boedeker C."/>
            <person name="Huang S."/>
            <person name="Brinkmann H."/>
            <person name="Rohde M."/>
            <person name="Jarek M."/>
            <person name="Friedl T."/>
            <person name="Seufert S."/>
            <person name="Schumacher M."/>
            <person name="Overmann J."/>
            <person name="Neumann-Schaal M."/>
            <person name="Petersen J."/>
        </authorList>
    </citation>
    <scope>NUCLEOTIDE SEQUENCE [LARGE SCALE GENOMIC DNA]</scope>
    <source>
        <strain evidence="1">PCC 7102</strain>
    </source>
</reference>
<reference evidence="1" key="1">
    <citation type="submission" date="2018-12" db="EMBL/GenBank/DDBJ databases">
        <authorList>
            <person name="Will S."/>
            <person name="Neumann-Schaal M."/>
            <person name="Henke P."/>
        </authorList>
    </citation>
    <scope>NUCLEOTIDE SEQUENCE</scope>
    <source>
        <strain evidence="1">PCC 7102</strain>
    </source>
</reference>
<gene>
    <name evidence="1" type="ORF">DSM106972_059550</name>
</gene>
<comment type="caution">
    <text evidence="1">The sequence shown here is derived from an EMBL/GenBank/DDBJ whole genome shotgun (WGS) entry which is preliminary data.</text>
</comment>
<dbReference type="AlphaFoldDB" id="A0A433V8T7"/>
<keyword evidence="2" id="KW-1185">Reference proteome</keyword>
<evidence type="ECO:0000313" key="2">
    <source>
        <dbReference type="Proteomes" id="UP000271624"/>
    </source>
</evidence>
<dbReference type="RefSeq" id="WP_127084183.1">
    <property type="nucleotide sequence ID" value="NZ_RSCL01000016.1"/>
</dbReference>
<protein>
    <submittedName>
        <fullName evidence="1">Uncharacterized protein</fullName>
    </submittedName>
</protein>
<dbReference type="Proteomes" id="UP000271624">
    <property type="component" value="Unassembled WGS sequence"/>
</dbReference>
<organism evidence="1 2">
    <name type="scientific">Dulcicalothrix desertica PCC 7102</name>
    <dbReference type="NCBI Taxonomy" id="232991"/>
    <lineage>
        <taxon>Bacteria</taxon>
        <taxon>Bacillati</taxon>
        <taxon>Cyanobacteriota</taxon>
        <taxon>Cyanophyceae</taxon>
        <taxon>Nostocales</taxon>
        <taxon>Calotrichaceae</taxon>
        <taxon>Dulcicalothrix</taxon>
    </lineage>
</organism>
<dbReference type="OrthoDB" id="626916at2"/>
<proteinExistence type="predicted"/>
<name>A0A433V8T7_9CYAN</name>
<sequence length="741" mass="85113">MNTIEDYLYNLLPVIYRQSDAEKDYALRDLLRIISEQVNIVESDISQLYENWFIETCQDWVVPYIGDLIAYKPVHEAGEPGDINTPQGQQRNKILIPRRELANTIRNRRRKGTLTLLELLANDVAGWYARAVEFYKLLGWTQHLNHLQLGQGRRVDLRQSDILERLNSPFNEIAHTVDIRRIQSPYDPGRYNIPHVGVFIWRLKTYSVTRTPAYCLEEVRPNCYTFSVLGNDTPLYNLPQPETEPTHIALEINLPVPLRRRVLEIDKQRYEKTGESLYYGENKSFQIFLGTPAGTSFTWRPIPYDKIIPEDLSEWQYQPPQDMVAVDPVLGRIVFPSRQLPKAGVWVSYQYAFSADIGGGEYNRILLQPIIYTLYRVGKQEEFTRINDAFDRWQSDYQTNPDEAKYRQAVIEITDSSVYTECFNLCLQANQTLQIRAANYKRPIIRLLDYQAETTDSLLVTLQSGSRFSLDGLLIVGRGVRIQREMPDFLVSTTPTYTEILSPVKVTIRHSTLVPGWSLQCDCEPKRPAEPSLELYNLKGQVEITHSIIGSIQVHQDEVQTDPITIHISDSIVDATHTEQEAIDAPGCAVAHAKLSIYRSTVFGKILTHSIKFAENSIFNGCITVARRQSGCMRFCYVTPGSRTPQRYNCQPDLVQQAVSEDLKQVESERVRPQFKSTRYSTPTYCQLANTCPEEIKRGADDESEMGVFHHLYQPQREANLRARLDEYTPSDMETGIIYAN</sequence>